<comment type="subcellular location">
    <subcellularLocation>
        <location evidence="1">Membrane</location>
        <topology evidence="1">Single-pass type II membrane protein</topology>
    </subcellularLocation>
</comment>
<proteinExistence type="predicted"/>
<dbReference type="InterPro" id="IPR003406">
    <property type="entry name" value="Glyco_trans_14"/>
</dbReference>
<reference evidence="6" key="1">
    <citation type="submission" date="2023-03" db="EMBL/GenBank/DDBJ databases">
        <title>Chromosome-scale reference genome and RAD-based genetic map of yellow starthistle (Centaurea solstitialis) reveal putative structural variation and QTLs associated with invader traits.</title>
        <authorList>
            <person name="Reatini B."/>
            <person name="Cang F.A."/>
            <person name="Jiang Q."/>
            <person name="Mckibben M.T.W."/>
            <person name="Barker M.S."/>
            <person name="Rieseberg L.H."/>
            <person name="Dlugosch K.M."/>
        </authorList>
    </citation>
    <scope>NUCLEOTIDE SEQUENCE</scope>
    <source>
        <strain evidence="6">CAN-66</strain>
        <tissue evidence="6">Leaf</tissue>
    </source>
</reference>
<dbReference type="Proteomes" id="UP001172457">
    <property type="component" value="Chromosome 1"/>
</dbReference>
<evidence type="ECO:0000256" key="4">
    <source>
        <dbReference type="ARBA" id="ARBA00023136"/>
    </source>
</evidence>
<evidence type="ECO:0000256" key="1">
    <source>
        <dbReference type="ARBA" id="ARBA00004606"/>
    </source>
</evidence>
<comment type="caution">
    <text evidence="6">The sequence shown here is derived from an EMBL/GenBank/DDBJ whole genome shotgun (WGS) entry which is preliminary data.</text>
</comment>
<dbReference type="PANTHER" id="PTHR31042">
    <property type="entry name" value="CORE-2/I-BRANCHING BETA-1,6-N-ACETYLGLUCOSAMINYLTRANSFERASE FAMILY PROTEIN-RELATED"/>
    <property type="match status" value="1"/>
</dbReference>
<dbReference type="EMBL" id="JARYMX010000001">
    <property type="protein sequence ID" value="KAJ9564258.1"/>
    <property type="molecule type" value="Genomic_DNA"/>
</dbReference>
<keyword evidence="4" id="KW-0472">Membrane</keyword>
<organism evidence="6 7">
    <name type="scientific">Centaurea solstitialis</name>
    <name type="common">yellow star-thistle</name>
    <dbReference type="NCBI Taxonomy" id="347529"/>
    <lineage>
        <taxon>Eukaryota</taxon>
        <taxon>Viridiplantae</taxon>
        <taxon>Streptophyta</taxon>
        <taxon>Embryophyta</taxon>
        <taxon>Tracheophyta</taxon>
        <taxon>Spermatophyta</taxon>
        <taxon>Magnoliopsida</taxon>
        <taxon>eudicotyledons</taxon>
        <taxon>Gunneridae</taxon>
        <taxon>Pentapetalae</taxon>
        <taxon>asterids</taxon>
        <taxon>campanulids</taxon>
        <taxon>Asterales</taxon>
        <taxon>Asteraceae</taxon>
        <taxon>Carduoideae</taxon>
        <taxon>Cardueae</taxon>
        <taxon>Centaureinae</taxon>
        <taxon>Centaurea</taxon>
    </lineage>
</organism>
<evidence type="ECO:0000313" key="6">
    <source>
        <dbReference type="EMBL" id="KAJ9564258.1"/>
    </source>
</evidence>
<dbReference type="GO" id="GO:0016757">
    <property type="term" value="F:glycosyltransferase activity"/>
    <property type="evidence" value="ECO:0007669"/>
    <property type="project" value="UniProtKB-KW"/>
</dbReference>
<name>A0AA38TW56_9ASTR</name>
<evidence type="ECO:0000256" key="5">
    <source>
        <dbReference type="ARBA" id="ARBA00023180"/>
    </source>
</evidence>
<evidence type="ECO:0000256" key="3">
    <source>
        <dbReference type="ARBA" id="ARBA00022679"/>
    </source>
</evidence>
<dbReference type="InterPro" id="IPR044174">
    <property type="entry name" value="BC10-like"/>
</dbReference>
<protein>
    <recommendedName>
        <fullName evidence="8">Core-2/I-branching beta-1,6-N-acetylglucosaminyltransferase family protein</fullName>
    </recommendedName>
</protein>
<dbReference type="AlphaFoldDB" id="A0AA38TW56"/>
<keyword evidence="2" id="KW-0328">Glycosyltransferase</keyword>
<gene>
    <name evidence="6" type="ORF">OSB04_000224</name>
</gene>
<keyword evidence="7" id="KW-1185">Reference proteome</keyword>
<accession>A0AA38TW56</accession>
<dbReference type="PANTHER" id="PTHR31042:SF2">
    <property type="entry name" value="GLYCOSYLTRANSFERASE BC10"/>
    <property type="match status" value="1"/>
</dbReference>
<keyword evidence="3" id="KW-0808">Transferase</keyword>
<keyword evidence="5" id="KW-0325">Glycoprotein</keyword>
<evidence type="ECO:0000256" key="2">
    <source>
        <dbReference type="ARBA" id="ARBA00022676"/>
    </source>
</evidence>
<sequence length="402" mass="46724">MKRKPISPKLLIRHKWKTKIFALLLVGFCFSTFLLMEAQYSRIGGASSMFPLFVQKPKIAFLFLARNRLPLDLVWDEFFQGESENRFSIYVHSRPGFLLNKLTTRSRYFLDRQVNNSIQIYWGEASMIQAEIILLQHALMDPSNERFAFLSDSCIPLYNFSYTYDYIMSTSTSFVDSFADTKEGRYNPKMDPVIPVNHWRKGSQWAILTRKHAEIIVKDDIVFPMFQQHCQASTISNIICHGEGMLVSSIDLTMLTGGFFSCLQRKSLPEFWRDRPVPADNSKEHNCIPDEHYVATLLAHKGLEGEITRRSVTHTSWDISSNKGRERQGWHPVTYKLADATPMLIQSIKDIDNIYYETEYRREWCTSKGKPSPCFLFARKFTRPAALRLLNMVIITIKHFLI</sequence>
<dbReference type="Pfam" id="PF02485">
    <property type="entry name" value="Branch"/>
    <property type="match status" value="1"/>
</dbReference>
<dbReference type="GO" id="GO:0016020">
    <property type="term" value="C:membrane"/>
    <property type="evidence" value="ECO:0007669"/>
    <property type="project" value="UniProtKB-SubCell"/>
</dbReference>
<evidence type="ECO:0008006" key="8">
    <source>
        <dbReference type="Google" id="ProtNLM"/>
    </source>
</evidence>
<evidence type="ECO:0000313" key="7">
    <source>
        <dbReference type="Proteomes" id="UP001172457"/>
    </source>
</evidence>